<keyword evidence="2" id="KW-1185">Reference proteome</keyword>
<organism evidence="1 2">
    <name type="scientific">Rhodopirellula europaea 6C</name>
    <dbReference type="NCBI Taxonomy" id="1263867"/>
    <lineage>
        <taxon>Bacteria</taxon>
        <taxon>Pseudomonadati</taxon>
        <taxon>Planctomycetota</taxon>
        <taxon>Planctomycetia</taxon>
        <taxon>Pirellulales</taxon>
        <taxon>Pirellulaceae</taxon>
        <taxon>Rhodopirellula</taxon>
    </lineage>
</organism>
<protein>
    <submittedName>
        <fullName evidence="1">Uncharacterized protein</fullName>
    </submittedName>
</protein>
<sequence length="42" mass="4913">MLLRPRDPKSNRNVASEQLILPRENFREIHSGNDVRKPSFHG</sequence>
<proteinExistence type="predicted"/>
<dbReference type="EMBL" id="ANMO01000049">
    <property type="protein sequence ID" value="EMB18327.1"/>
    <property type="molecule type" value="Genomic_DNA"/>
</dbReference>
<reference evidence="1" key="2">
    <citation type="journal article" date="2013" name="Mar. Genomics">
        <title>Expression of sulfatases in Rhodopirellula baltica and the diversity of sulfatases in the genus Rhodopirellula.</title>
        <authorList>
            <person name="Wegner C.E."/>
            <person name="Richter-Heitmann T."/>
            <person name="Klindworth A."/>
            <person name="Klockow C."/>
            <person name="Richter M."/>
            <person name="Achstetter T."/>
            <person name="Glockner F.O."/>
            <person name="Harder J."/>
        </authorList>
    </citation>
    <scope>NUCLEOTIDE SEQUENCE [LARGE SCALE GENOMIC DNA]</scope>
    <source>
        <strain evidence="1">6C</strain>
    </source>
</reference>
<dbReference type="AlphaFoldDB" id="M2B063"/>
<comment type="caution">
    <text evidence="1">The sequence shown here is derived from an EMBL/GenBank/DDBJ whole genome shotgun (WGS) entry which is preliminary data.</text>
</comment>
<evidence type="ECO:0000313" key="2">
    <source>
        <dbReference type="Proteomes" id="UP000011529"/>
    </source>
</evidence>
<gene>
    <name evidence="1" type="ORF">RE6C_00935</name>
</gene>
<evidence type="ECO:0000313" key="1">
    <source>
        <dbReference type="EMBL" id="EMB18327.1"/>
    </source>
</evidence>
<name>M2B063_9BACT</name>
<dbReference type="PATRIC" id="fig|1263867.3.peg.996"/>
<accession>M2B063</accession>
<dbReference type="Proteomes" id="UP000011529">
    <property type="component" value="Unassembled WGS sequence"/>
</dbReference>
<reference evidence="1" key="1">
    <citation type="submission" date="2012-11" db="EMBL/GenBank/DDBJ databases">
        <title>Permanent draft genomes of Rhodopirellula europaea strain SH398 and 6C.</title>
        <authorList>
            <person name="Richter M."/>
            <person name="Richter-Heitmann T."/>
            <person name="Frank C."/>
            <person name="Harder J."/>
            <person name="Glockner F.O."/>
        </authorList>
    </citation>
    <scope>NUCLEOTIDE SEQUENCE</scope>
    <source>
        <strain evidence="1">6C</strain>
    </source>
</reference>